<feature type="compositionally biased region" description="Basic and acidic residues" evidence="1">
    <location>
        <begin position="14"/>
        <end position="27"/>
    </location>
</feature>
<accession>A0AAV1H7C5</accession>
<dbReference type="Proteomes" id="UP001178508">
    <property type="component" value="Chromosome 19"/>
</dbReference>
<evidence type="ECO:0000313" key="2">
    <source>
        <dbReference type="EMBL" id="CAJ1081475.1"/>
    </source>
</evidence>
<proteinExistence type="predicted"/>
<sequence length="63" mass="7169">METQKHEEEEEEEEKSHVGSERLRLQQEQEAPAQSHETARQGPRRRLMGAVTGPGPCPYCHTA</sequence>
<reference evidence="2" key="1">
    <citation type="submission" date="2023-08" db="EMBL/GenBank/DDBJ databases">
        <authorList>
            <person name="Alioto T."/>
            <person name="Alioto T."/>
            <person name="Gomez Garrido J."/>
        </authorList>
    </citation>
    <scope>NUCLEOTIDE SEQUENCE</scope>
</reference>
<feature type="region of interest" description="Disordered" evidence="1">
    <location>
        <begin position="1"/>
        <end position="63"/>
    </location>
</feature>
<organism evidence="2 3">
    <name type="scientific">Xyrichtys novacula</name>
    <name type="common">Pearly razorfish</name>
    <name type="synonym">Hemipteronotus novacula</name>
    <dbReference type="NCBI Taxonomy" id="13765"/>
    <lineage>
        <taxon>Eukaryota</taxon>
        <taxon>Metazoa</taxon>
        <taxon>Chordata</taxon>
        <taxon>Craniata</taxon>
        <taxon>Vertebrata</taxon>
        <taxon>Euteleostomi</taxon>
        <taxon>Actinopterygii</taxon>
        <taxon>Neopterygii</taxon>
        <taxon>Teleostei</taxon>
        <taxon>Neoteleostei</taxon>
        <taxon>Acanthomorphata</taxon>
        <taxon>Eupercaria</taxon>
        <taxon>Labriformes</taxon>
        <taxon>Labridae</taxon>
        <taxon>Xyrichtys</taxon>
    </lineage>
</organism>
<evidence type="ECO:0000256" key="1">
    <source>
        <dbReference type="SAM" id="MobiDB-lite"/>
    </source>
</evidence>
<gene>
    <name evidence="2" type="ORF">XNOV1_A029415</name>
</gene>
<dbReference type="AlphaFoldDB" id="A0AAV1H7C5"/>
<evidence type="ECO:0000313" key="3">
    <source>
        <dbReference type="Proteomes" id="UP001178508"/>
    </source>
</evidence>
<name>A0AAV1H7C5_XYRNO</name>
<protein>
    <submittedName>
        <fullName evidence="2">Uncharacterized protein</fullName>
    </submittedName>
</protein>
<keyword evidence="3" id="KW-1185">Reference proteome</keyword>
<dbReference type="EMBL" id="OY660882">
    <property type="protein sequence ID" value="CAJ1081475.1"/>
    <property type="molecule type" value="Genomic_DNA"/>
</dbReference>